<feature type="region of interest" description="Disordered" evidence="1">
    <location>
        <begin position="88"/>
        <end position="113"/>
    </location>
</feature>
<keyword evidence="3" id="KW-1185">Reference proteome</keyword>
<gene>
    <name evidence="2" type="ORF">OGATHE_002473</name>
</gene>
<feature type="region of interest" description="Disordered" evidence="1">
    <location>
        <begin position="34"/>
        <end position="74"/>
    </location>
</feature>
<comment type="caution">
    <text evidence="2">The sequence shown here is derived from an EMBL/GenBank/DDBJ whole genome shotgun (WGS) entry which is preliminary data.</text>
</comment>
<evidence type="ECO:0000256" key="1">
    <source>
        <dbReference type="SAM" id="MobiDB-lite"/>
    </source>
</evidence>
<proteinExistence type="predicted"/>
<evidence type="ECO:0000313" key="2">
    <source>
        <dbReference type="EMBL" id="KAH3669661.1"/>
    </source>
</evidence>
<reference evidence="2" key="1">
    <citation type="journal article" date="2021" name="Open Biol.">
        <title>Shared evolutionary footprints suggest mitochondrial oxidative damage underlies multiple complex I losses in fungi.</title>
        <authorList>
            <person name="Schikora-Tamarit M.A."/>
            <person name="Marcet-Houben M."/>
            <person name="Nosek J."/>
            <person name="Gabaldon T."/>
        </authorList>
    </citation>
    <scope>NUCLEOTIDE SEQUENCE</scope>
    <source>
        <strain evidence="2">NCAIM Y.01608</strain>
    </source>
</reference>
<evidence type="ECO:0000313" key="3">
    <source>
        <dbReference type="Proteomes" id="UP000788993"/>
    </source>
</evidence>
<feature type="compositionally biased region" description="Basic and acidic residues" evidence="1">
    <location>
        <begin position="93"/>
        <end position="103"/>
    </location>
</feature>
<organism evidence="2 3">
    <name type="scientific">Ogataea polymorpha</name>
    <dbReference type="NCBI Taxonomy" id="460523"/>
    <lineage>
        <taxon>Eukaryota</taxon>
        <taxon>Fungi</taxon>
        <taxon>Dikarya</taxon>
        <taxon>Ascomycota</taxon>
        <taxon>Saccharomycotina</taxon>
        <taxon>Pichiomycetes</taxon>
        <taxon>Pichiales</taxon>
        <taxon>Pichiaceae</taxon>
        <taxon>Ogataea</taxon>
    </lineage>
</organism>
<dbReference type="EMBL" id="JAEUBD010000983">
    <property type="protein sequence ID" value="KAH3669661.1"/>
    <property type="molecule type" value="Genomic_DNA"/>
</dbReference>
<reference evidence="2" key="2">
    <citation type="submission" date="2021-01" db="EMBL/GenBank/DDBJ databases">
        <authorList>
            <person name="Schikora-Tamarit M.A."/>
        </authorList>
    </citation>
    <scope>NUCLEOTIDE SEQUENCE</scope>
    <source>
        <strain evidence="2">NCAIM Y.01608</strain>
    </source>
</reference>
<name>A0A9P8T898_9ASCO</name>
<accession>A0A9P8T898</accession>
<dbReference type="Proteomes" id="UP000788993">
    <property type="component" value="Unassembled WGS sequence"/>
</dbReference>
<dbReference type="AlphaFoldDB" id="A0A9P8T898"/>
<feature type="compositionally biased region" description="Basic and acidic residues" evidence="1">
    <location>
        <begin position="34"/>
        <end position="71"/>
    </location>
</feature>
<protein>
    <submittedName>
        <fullName evidence="2">Uncharacterized protein</fullName>
    </submittedName>
</protein>
<sequence length="218" mass="24558">MAFKNVLVSFMGQNAQSSVADSSKIYPPAWLTAEDRPKPISDWRDSVHEHPESCRDDQSTTEVQRHGEQQRHQVGSVIRDLDSCTSSLSQGTRKAEECNHVEPTESTSLSSSIHGSGVFLQTDWVVPAEVGKGTTNPIVWDLRSDLGEHKSDPAERFRWPFSHLVQRSLGHKLRKHLVNHGQQNDGKHENRKHLVLQALNRSSGIEKGETIEQRRNDS</sequence>